<proteinExistence type="predicted"/>
<dbReference type="EMBL" id="HBIM01010365">
    <property type="protein sequence ID" value="CAE0411329.1"/>
    <property type="molecule type" value="Transcribed_RNA"/>
</dbReference>
<organism evidence="1">
    <name type="scientific">Amphora coffeiformis</name>
    <dbReference type="NCBI Taxonomy" id="265554"/>
    <lineage>
        <taxon>Eukaryota</taxon>
        <taxon>Sar</taxon>
        <taxon>Stramenopiles</taxon>
        <taxon>Ochrophyta</taxon>
        <taxon>Bacillariophyta</taxon>
        <taxon>Bacillariophyceae</taxon>
        <taxon>Bacillariophycidae</taxon>
        <taxon>Thalassiophysales</taxon>
        <taxon>Catenulaceae</taxon>
        <taxon>Amphora</taxon>
    </lineage>
</organism>
<evidence type="ECO:0000313" key="1">
    <source>
        <dbReference type="EMBL" id="CAE0411329.1"/>
    </source>
</evidence>
<dbReference type="AlphaFoldDB" id="A0A7S3P8H5"/>
<gene>
    <name evidence="1" type="ORF">ACOF00016_LOCUS8686</name>
</gene>
<name>A0A7S3P8H5_9STRA</name>
<sequence length="176" mass="19918">MEHIASSMGLGFLNTSARKAVMKRARPGTAPQEFPASFKIPHRDSLLGWKQASSMDDDDTMSTMSSSSSDISLGSRGASVTFSYQLVTEIHTRPRTTDAEKLELFYKDSDYRQFRYEYIYGRRAQKRVNFSTNLVSGVWAYEKEGENSSLYYNQADLQRFLDDFVDSLNESPSATA</sequence>
<protein>
    <submittedName>
        <fullName evidence="1">Uncharacterized protein</fullName>
    </submittedName>
</protein>
<reference evidence="1" key="1">
    <citation type="submission" date="2021-01" db="EMBL/GenBank/DDBJ databases">
        <authorList>
            <person name="Corre E."/>
            <person name="Pelletier E."/>
            <person name="Niang G."/>
            <person name="Scheremetjew M."/>
            <person name="Finn R."/>
            <person name="Kale V."/>
            <person name="Holt S."/>
            <person name="Cochrane G."/>
            <person name="Meng A."/>
            <person name="Brown T."/>
            <person name="Cohen L."/>
        </authorList>
    </citation>
    <scope>NUCLEOTIDE SEQUENCE</scope>
    <source>
        <strain evidence="1">CCMP127</strain>
    </source>
</reference>
<accession>A0A7S3P8H5</accession>